<keyword evidence="1" id="KW-0812">Transmembrane</keyword>
<feature type="transmembrane region" description="Helical" evidence="1">
    <location>
        <begin position="218"/>
        <end position="239"/>
    </location>
</feature>
<name>A0ABS6TAF2_9ENTE</name>
<accession>A0ABS6TAF2</accession>
<proteinExistence type="predicted"/>
<dbReference type="InterPro" id="IPR009574">
    <property type="entry name" value="DUF1189"/>
</dbReference>
<protein>
    <submittedName>
        <fullName evidence="2">DUF1189 domain-containing protein</fullName>
    </submittedName>
</protein>
<evidence type="ECO:0000256" key="1">
    <source>
        <dbReference type="SAM" id="Phobius"/>
    </source>
</evidence>
<keyword evidence="1" id="KW-1133">Transmembrane helix</keyword>
<sequence length="272" mass="30242">MTFRQLIKGSFFHFSDLKGAKDTPFWKAIIYLLVLSVLLAIPSVFQAIDVLKEIKADSLKIVERIPDFTISDGEIKAADNDADGFIYQTNSIIFTFDPDGSRSEKDVKNDLVGNYFSIGLLKKEAILALPDYGGISTSVLGDNVLKFSYNQQPFKGLTSQKLKSAIQNVNLPGWLPILMLVAGIYPTLISLAVTIVFISFAAWIFARMRLKSVGFLDCFKTIIFCAAIPTVLSMIILFFQPQFDYSLLITIISMFIFFTASRGFPNVKLPGA</sequence>
<evidence type="ECO:0000313" key="2">
    <source>
        <dbReference type="EMBL" id="MBV7389879.1"/>
    </source>
</evidence>
<keyword evidence="3" id="KW-1185">Reference proteome</keyword>
<dbReference type="RefSeq" id="WP_218324942.1">
    <property type="nucleotide sequence ID" value="NZ_JAHUZB010000002.1"/>
</dbReference>
<comment type="caution">
    <text evidence="2">The sequence shown here is derived from an EMBL/GenBank/DDBJ whole genome shotgun (WGS) entry which is preliminary data.</text>
</comment>
<dbReference type="Proteomes" id="UP000774130">
    <property type="component" value="Unassembled WGS sequence"/>
</dbReference>
<keyword evidence="1" id="KW-0472">Membrane</keyword>
<feature type="transmembrane region" description="Helical" evidence="1">
    <location>
        <begin position="177"/>
        <end position="206"/>
    </location>
</feature>
<dbReference type="Pfam" id="PF06691">
    <property type="entry name" value="DUF1189"/>
    <property type="match status" value="1"/>
</dbReference>
<gene>
    <name evidence="2" type="ORF">KUA55_04245</name>
</gene>
<feature type="transmembrane region" description="Helical" evidence="1">
    <location>
        <begin position="245"/>
        <end position="264"/>
    </location>
</feature>
<evidence type="ECO:0000313" key="3">
    <source>
        <dbReference type="Proteomes" id="UP000774130"/>
    </source>
</evidence>
<dbReference type="EMBL" id="JAHUZB010000002">
    <property type="protein sequence ID" value="MBV7389879.1"/>
    <property type="molecule type" value="Genomic_DNA"/>
</dbReference>
<organism evidence="2 3">
    <name type="scientific">Enterococcus alishanensis</name>
    <dbReference type="NCBI Taxonomy" id="1303817"/>
    <lineage>
        <taxon>Bacteria</taxon>
        <taxon>Bacillati</taxon>
        <taxon>Bacillota</taxon>
        <taxon>Bacilli</taxon>
        <taxon>Lactobacillales</taxon>
        <taxon>Enterococcaceae</taxon>
        <taxon>Enterococcus</taxon>
    </lineage>
</organism>
<feature type="transmembrane region" description="Helical" evidence="1">
    <location>
        <begin position="28"/>
        <end position="48"/>
    </location>
</feature>
<reference evidence="2 3" key="1">
    <citation type="submission" date="2021-06" db="EMBL/GenBank/DDBJ databases">
        <title>Enterococcus alishanensis sp. nov., a novel lactic acid bacterium isolated from fresh coffee beans.</title>
        <authorList>
            <person name="Chen Y.-S."/>
        </authorList>
    </citation>
    <scope>NUCLEOTIDE SEQUENCE [LARGE SCALE GENOMIC DNA]</scope>
    <source>
        <strain evidence="2 3">ALS3</strain>
    </source>
</reference>